<dbReference type="Gene3D" id="1.20.58.1460">
    <property type="match status" value="1"/>
</dbReference>
<accession>A0ABT2K1G9</accession>
<dbReference type="Pfam" id="PF08223">
    <property type="entry name" value="PaaX_C"/>
    <property type="match status" value="1"/>
</dbReference>
<dbReference type="InterPro" id="IPR036388">
    <property type="entry name" value="WH-like_DNA-bd_sf"/>
</dbReference>
<evidence type="ECO:0000313" key="4">
    <source>
        <dbReference type="EMBL" id="MCT2593464.1"/>
    </source>
</evidence>
<dbReference type="PANTHER" id="PTHR30319:SF1">
    <property type="entry name" value="TRANSCRIPTIONAL REPRESSOR PAAX"/>
    <property type="match status" value="1"/>
</dbReference>
<dbReference type="EMBL" id="JAJAGO010000014">
    <property type="protein sequence ID" value="MCT2593464.1"/>
    <property type="molecule type" value="Genomic_DNA"/>
</dbReference>
<dbReference type="Gene3D" id="3.30.70.2650">
    <property type="match status" value="1"/>
</dbReference>
<comment type="caution">
    <text evidence="4">The sequence shown here is derived from an EMBL/GenBank/DDBJ whole genome shotgun (WGS) entry which is preliminary data.</text>
</comment>
<keyword evidence="5" id="KW-1185">Reference proteome</keyword>
<organism evidence="4 5">
    <name type="scientific">Streptomyces gossypii</name>
    <dbReference type="NCBI Taxonomy" id="2883101"/>
    <lineage>
        <taxon>Bacteria</taxon>
        <taxon>Bacillati</taxon>
        <taxon>Actinomycetota</taxon>
        <taxon>Actinomycetes</taxon>
        <taxon>Kitasatosporales</taxon>
        <taxon>Streptomycetaceae</taxon>
        <taxon>Streptomyces</taxon>
    </lineage>
</organism>
<name>A0ABT2K1G9_9ACTN</name>
<evidence type="ECO:0000259" key="1">
    <source>
        <dbReference type="Pfam" id="PF07848"/>
    </source>
</evidence>
<dbReference type="PANTHER" id="PTHR30319">
    <property type="entry name" value="PHENYLACETIC ACID REGULATOR-RELATED TRANSCRIPTIONAL REPRESSOR"/>
    <property type="match status" value="1"/>
</dbReference>
<reference evidence="4 5" key="1">
    <citation type="submission" date="2021-10" db="EMBL/GenBank/DDBJ databases">
        <title>Streptomyces gossypii sp. nov., isolated from soil collected from cotton field.</title>
        <authorList>
            <person name="Ge X."/>
            <person name="Chen X."/>
            <person name="Liu W."/>
        </authorList>
    </citation>
    <scope>NUCLEOTIDE SEQUENCE [LARGE SCALE GENOMIC DNA]</scope>
    <source>
        <strain evidence="4 5">N2-109</strain>
    </source>
</reference>
<evidence type="ECO:0000259" key="3">
    <source>
        <dbReference type="Pfam" id="PF20803"/>
    </source>
</evidence>
<gene>
    <name evidence="4" type="ORF">LHJ74_26755</name>
</gene>
<dbReference type="Proteomes" id="UP001156389">
    <property type="component" value="Unassembled WGS sequence"/>
</dbReference>
<dbReference type="Pfam" id="PF20803">
    <property type="entry name" value="PaaX_M"/>
    <property type="match status" value="1"/>
</dbReference>
<dbReference type="InterPro" id="IPR012906">
    <property type="entry name" value="PaaX-like_N"/>
</dbReference>
<dbReference type="InterPro" id="IPR013225">
    <property type="entry name" value="PaaX_C"/>
</dbReference>
<protein>
    <submittedName>
        <fullName evidence="4">PaaX domain-containing protein, C- domain protein</fullName>
    </submittedName>
</protein>
<feature type="domain" description="Transcriptional repressor PaaX-like C-terminal" evidence="2">
    <location>
        <begin position="169"/>
        <end position="251"/>
    </location>
</feature>
<sequence length="260" mass="28630">MDDDGTLTLRPLTARSIVLSTLLGHHPPRLPVRALVRVGELFSVAEGTIRVALSRMVAAGDLEQRDGMYGLTARLLERQARQDDSRSPRTREWDGSWEIAVVTVDRRAAGERAALRQAMARLRLAELREGSWLRPANLDRPQLPVVREQCTRLTGAPDGDPAALAALLWDLDGWARRARSLEAALERVRARVRSDDTGLAGQFTVSAAVLRQLLTDPVLPDALLPPDWPGSRLRSSYDASERELHEVLRAYVSPDGGGAD</sequence>
<evidence type="ECO:0000259" key="2">
    <source>
        <dbReference type="Pfam" id="PF08223"/>
    </source>
</evidence>
<proteinExistence type="predicted"/>
<feature type="domain" description="Transcriptional repressor PaaX-like central Cas2-like" evidence="3">
    <location>
        <begin position="91"/>
        <end position="140"/>
    </location>
</feature>
<dbReference type="Gene3D" id="1.10.10.10">
    <property type="entry name" value="Winged helix-like DNA-binding domain superfamily/Winged helix DNA-binding domain"/>
    <property type="match status" value="1"/>
</dbReference>
<feature type="domain" description="Transcriptional repressor PaaX-like N-terminal" evidence="1">
    <location>
        <begin position="14"/>
        <end position="74"/>
    </location>
</feature>
<dbReference type="Pfam" id="PF07848">
    <property type="entry name" value="PaaX"/>
    <property type="match status" value="1"/>
</dbReference>
<evidence type="ECO:0000313" key="5">
    <source>
        <dbReference type="Proteomes" id="UP001156389"/>
    </source>
</evidence>
<dbReference type="InterPro" id="IPR048846">
    <property type="entry name" value="PaaX-like_central"/>
</dbReference>
<dbReference type="RefSeq" id="WP_260220843.1">
    <property type="nucleotide sequence ID" value="NZ_JAJAGO010000014.1"/>
</dbReference>